<protein>
    <submittedName>
        <fullName evidence="2">DUF2075 domain-containing protein</fullName>
    </submittedName>
</protein>
<gene>
    <name evidence="2" type="ORF">IAQ67_28005</name>
</gene>
<proteinExistence type="predicted"/>
<dbReference type="SUPFAM" id="SSF52540">
    <property type="entry name" value="P-loop containing nucleoside triphosphate hydrolases"/>
    <property type="match status" value="1"/>
</dbReference>
<dbReference type="InterPro" id="IPR035901">
    <property type="entry name" value="GIY-YIG_endonuc_sf"/>
</dbReference>
<dbReference type="SUPFAM" id="SSF82771">
    <property type="entry name" value="GIY-YIG endonuclease"/>
    <property type="match status" value="1"/>
</dbReference>
<dbReference type="InterPro" id="IPR018647">
    <property type="entry name" value="SLFN_3-like_DNA/RNA_helicase"/>
</dbReference>
<name>A0A7H0Y8X1_9BACL</name>
<dbReference type="Gene3D" id="3.40.50.300">
    <property type="entry name" value="P-loop containing nucleotide triphosphate hydrolases"/>
    <property type="match status" value="1"/>
</dbReference>
<dbReference type="EMBL" id="CP061172">
    <property type="protein sequence ID" value="QNR67529.1"/>
    <property type="molecule type" value="Genomic_DNA"/>
</dbReference>
<reference evidence="2 3" key="1">
    <citation type="submission" date="2020-09" db="EMBL/GenBank/DDBJ databases">
        <title>Characterization of Paenibacillus peoriae strain ZF390 with broad-spectrum antimicrobial activity as a potential biocontrol agent.</title>
        <authorList>
            <person name="Li L."/>
            <person name="Zhao Y."/>
            <person name="Li B."/>
            <person name="Xie X."/>
        </authorList>
    </citation>
    <scope>NUCLEOTIDE SEQUENCE [LARGE SCALE GENOMIC DNA]</scope>
    <source>
        <strain evidence="2 3">ZF390</strain>
    </source>
</reference>
<dbReference type="RefSeq" id="WP_190298326.1">
    <property type="nucleotide sequence ID" value="NZ_CP061172.1"/>
</dbReference>
<evidence type="ECO:0000313" key="3">
    <source>
        <dbReference type="Proteomes" id="UP000516384"/>
    </source>
</evidence>
<dbReference type="InterPro" id="IPR027417">
    <property type="entry name" value="P-loop_NTPase"/>
</dbReference>
<dbReference type="CDD" id="cd10439">
    <property type="entry name" value="GIY-YIG_COG3410"/>
    <property type="match status" value="1"/>
</dbReference>
<dbReference type="Proteomes" id="UP000516384">
    <property type="component" value="Chromosome"/>
</dbReference>
<organism evidence="2 3">
    <name type="scientific">Paenibacillus peoriae</name>
    <dbReference type="NCBI Taxonomy" id="59893"/>
    <lineage>
        <taxon>Bacteria</taxon>
        <taxon>Bacillati</taxon>
        <taxon>Bacillota</taxon>
        <taxon>Bacilli</taxon>
        <taxon>Bacillales</taxon>
        <taxon>Paenibacillaceae</taxon>
        <taxon>Paenibacillus</taxon>
    </lineage>
</organism>
<dbReference type="PROSITE" id="PS50164">
    <property type="entry name" value="GIY_YIG"/>
    <property type="match status" value="1"/>
</dbReference>
<dbReference type="AlphaFoldDB" id="A0A7H0Y8X1"/>
<dbReference type="Pfam" id="PF01541">
    <property type="entry name" value="GIY-YIG"/>
    <property type="match status" value="1"/>
</dbReference>
<evidence type="ECO:0000313" key="2">
    <source>
        <dbReference type="EMBL" id="QNR67529.1"/>
    </source>
</evidence>
<dbReference type="Pfam" id="PF09848">
    <property type="entry name" value="SLFN-g3_helicase"/>
    <property type="match status" value="1"/>
</dbReference>
<sequence>MTNKLIFKKIGFSSHDAQQIEEDLLTNHPIVYILYNQHSLQAYVGETVQFKRRLKKHLGNPQRKGLKQTILIGHKRFHQSATYNIETNLINYLIAENRYRLQNVSQTVKSEVHNYYRKHYYNEGVFTEIWEKLRDEEIVKEPLEKLKNRDTYKISPFKELSDQQFEIKNQILNFCKKNIQKTESQVLIIEGEAGTGKSVLISSLFNTIQDYANDSDSILYGTNNYLLVNHSEMLKTYHSLAKSLPNIKKNKVMKPTTFINDQKITSANIVLVDEAHLLLTKEDRYNNFKGNNHLEEIIKKSKVTIVIFDPKQVLRIKSYWNKKMLKEITEKYHSKTFRLEDQFRMNAKPEFVNWIDSFVSKKLINMPQVSQNTYDLQIFSNALEMKKAIEDKNKKFGLSRIVATFDYEHKKDGQVYYVETDGLKMPWNIPVSGTTWAEKEDTIHEVGSIYTIQGFDLNYVGVILGPSVGYDEHTNQIIIDTTKYKDVGAFNSRSDLSAQEIQQAKQEIILNSINVLMKRGIHGLYIYATDPKLRKKLLSLVKR</sequence>
<dbReference type="InterPro" id="IPR000305">
    <property type="entry name" value="GIY-YIG_endonuc"/>
</dbReference>
<feature type="domain" description="GIY-YIG" evidence="1">
    <location>
        <begin position="27"/>
        <end position="101"/>
    </location>
</feature>
<accession>A0A7H0Y8X1</accession>
<evidence type="ECO:0000259" key="1">
    <source>
        <dbReference type="PROSITE" id="PS50164"/>
    </source>
</evidence>